<dbReference type="SUPFAM" id="SSF46689">
    <property type="entry name" value="Homeodomain-like"/>
    <property type="match status" value="1"/>
</dbReference>
<evidence type="ECO:0000259" key="4">
    <source>
        <dbReference type="PROSITE" id="PS01124"/>
    </source>
</evidence>
<dbReference type="InterPro" id="IPR003313">
    <property type="entry name" value="AraC-bd"/>
</dbReference>
<organism evidence="5 6">
    <name type="scientific">Consotaella salsifontis</name>
    <dbReference type="NCBI Taxonomy" id="1365950"/>
    <lineage>
        <taxon>Bacteria</taxon>
        <taxon>Pseudomonadati</taxon>
        <taxon>Pseudomonadota</taxon>
        <taxon>Alphaproteobacteria</taxon>
        <taxon>Hyphomicrobiales</taxon>
        <taxon>Aurantimonadaceae</taxon>
        <taxon>Consotaella</taxon>
    </lineage>
</organism>
<dbReference type="AlphaFoldDB" id="A0A1T4S5X5"/>
<dbReference type="InterPro" id="IPR050204">
    <property type="entry name" value="AraC_XylS_family_regulators"/>
</dbReference>
<protein>
    <submittedName>
        <fullName evidence="5">Transcriptional regulator, AraC family</fullName>
    </submittedName>
</protein>
<gene>
    <name evidence="5" type="ORF">SAMN05428963_10929</name>
</gene>
<dbReference type="GO" id="GO:0043565">
    <property type="term" value="F:sequence-specific DNA binding"/>
    <property type="evidence" value="ECO:0007669"/>
    <property type="project" value="InterPro"/>
</dbReference>
<dbReference type="SUPFAM" id="SSF51215">
    <property type="entry name" value="Regulatory protein AraC"/>
    <property type="match status" value="1"/>
</dbReference>
<dbReference type="Gene3D" id="1.10.10.60">
    <property type="entry name" value="Homeodomain-like"/>
    <property type="match status" value="1"/>
</dbReference>
<keyword evidence="3" id="KW-0804">Transcription</keyword>
<dbReference type="GO" id="GO:0003700">
    <property type="term" value="F:DNA-binding transcription factor activity"/>
    <property type="evidence" value="ECO:0007669"/>
    <property type="project" value="InterPro"/>
</dbReference>
<keyword evidence="2" id="KW-0238">DNA-binding</keyword>
<evidence type="ECO:0000313" key="6">
    <source>
        <dbReference type="Proteomes" id="UP000190135"/>
    </source>
</evidence>
<evidence type="ECO:0000256" key="1">
    <source>
        <dbReference type="ARBA" id="ARBA00023015"/>
    </source>
</evidence>
<dbReference type="Pfam" id="PF02311">
    <property type="entry name" value="AraC_binding"/>
    <property type="match status" value="1"/>
</dbReference>
<dbReference type="PANTHER" id="PTHR46796">
    <property type="entry name" value="HTH-TYPE TRANSCRIPTIONAL ACTIVATOR RHAS-RELATED"/>
    <property type="match status" value="1"/>
</dbReference>
<evidence type="ECO:0000313" key="5">
    <source>
        <dbReference type="EMBL" id="SKA23654.1"/>
    </source>
</evidence>
<name>A0A1T4S5X5_9HYPH</name>
<proteinExistence type="predicted"/>
<dbReference type="RefSeq" id="WP_165690864.1">
    <property type="nucleotide sequence ID" value="NZ_FUXL01000009.1"/>
</dbReference>
<dbReference type="InterPro" id="IPR014710">
    <property type="entry name" value="RmlC-like_jellyroll"/>
</dbReference>
<reference evidence="5 6" key="1">
    <citation type="submission" date="2017-02" db="EMBL/GenBank/DDBJ databases">
        <authorList>
            <person name="Peterson S.W."/>
        </authorList>
    </citation>
    <scope>NUCLEOTIDE SEQUENCE [LARGE SCALE GENOMIC DNA]</scope>
    <source>
        <strain evidence="5 6">USBA 369</strain>
    </source>
</reference>
<evidence type="ECO:0000256" key="2">
    <source>
        <dbReference type="ARBA" id="ARBA00023125"/>
    </source>
</evidence>
<dbReference type="Gene3D" id="2.60.120.10">
    <property type="entry name" value="Jelly Rolls"/>
    <property type="match status" value="1"/>
</dbReference>
<dbReference type="STRING" id="1365950.SAMN05428963_10929"/>
<dbReference type="InterPro" id="IPR037923">
    <property type="entry name" value="HTH-like"/>
</dbReference>
<dbReference type="InterPro" id="IPR009057">
    <property type="entry name" value="Homeodomain-like_sf"/>
</dbReference>
<dbReference type="Proteomes" id="UP000190135">
    <property type="component" value="Unassembled WGS sequence"/>
</dbReference>
<dbReference type="EMBL" id="FUXL01000009">
    <property type="protein sequence ID" value="SKA23654.1"/>
    <property type="molecule type" value="Genomic_DNA"/>
</dbReference>
<evidence type="ECO:0000256" key="3">
    <source>
        <dbReference type="ARBA" id="ARBA00023163"/>
    </source>
</evidence>
<keyword evidence="6" id="KW-1185">Reference proteome</keyword>
<keyword evidence="1" id="KW-0805">Transcription regulation</keyword>
<accession>A0A1T4S5X5</accession>
<dbReference type="SMART" id="SM00342">
    <property type="entry name" value="HTH_ARAC"/>
    <property type="match status" value="1"/>
</dbReference>
<sequence>MKTDRTVAHWRIGDLIDVLDIVSPPESGTMHCHPTYNIGAVLEGHATVESDGTSHDQPTGSIILFNVFDAHASAWHGERNHYFVMNIGEEAWRRLSAPLGGGRARLMMRGPIAQDRILFHMMLGLRGELLTRPEGVGFDDVAAIVDAVARRGFLSEADTTPAETLEAFREHLNEAVEHGEGPIRIEDLAEHLDLSRFQLSRLLRNAIGMQPRRLRLQLMVATAQSEIAAGGALSSAAMRAGFSDQSHMNREFRRTLGITPKEYQRVVRLEAP</sequence>
<dbReference type="InterPro" id="IPR018060">
    <property type="entry name" value="HTH_AraC"/>
</dbReference>
<dbReference type="PROSITE" id="PS01124">
    <property type="entry name" value="HTH_ARAC_FAMILY_2"/>
    <property type="match status" value="1"/>
</dbReference>
<dbReference type="Pfam" id="PF12833">
    <property type="entry name" value="HTH_18"/>
    <property type="match status" value="1"/>
</dbReference>
<feature type="domain" description="HTH araC/xylS-type" evidence="4">
    <location>
        <begin position="166"/>
        <end position="266"/>
    </location>
</feature>